<dbReference type="PATRIC" id="fig|1346791.3.peg.1179"/>
<feature type="domain" description="Glycosyltransferase 61 catalytic" evidence="1">
    <location>
        <begin position="16"/>
        <end position="135"/>
    </location>
</feature>
<dbReference type="eggNOG" id="COG1196">
    <property type="taxonomic scope" value="Bacteria"/>
</dbReference>
<name>T0IWD8_9SPHN</name>
<dbReference type="Pfam" id="PF04577">
    <property type="entry name" value="Glyco_transf_61"/>
    <property type="match status" value="1"/>
</dbReference>
<organism evidence="2 3">
    <name type="scientific">Sphingobium ummariense RL-3</name>
    <dbReference type="NCBI Taxonomy" id="1346791"/>
    <lineage>
        <taxon>Bacteria</taxon>
        <taxon>Pseudomonadati</taxon>
        <taxon>Pseudomonadota</taxon>
        <taxon>Alphaproteobacteria</taxon>
        <taxon>Sphingomonadales</taxon>
        <taxon>Sphingomonadaceae</taxon>
        <taxon>Sphingobium</taxon>
    </lineage>
</organism>
<evidence type="ECO:0000313" key="3">
    <source>
        <dbReference type="Proteomes" id="UP000015523"/>
    </source>
</evidence>
<evidence type="ECO:0000259" key="1">
    <source>
        <dbReference type="Pfam" id="PF04577"/>
    </source>
</evidence>
<gene>
    <name evidence="2" type="ORF">M529_06175</name>
</gene>
<sequence>MPQLALDLMTLMGIPEDIPRFYVTEPTTVEQLDVPVMGSSTRLGTNPFYRRYLKTYQENIHTAVKSLIEKAPSHLFYSRSHALRDGGVLGISYFEDRLRKKGFVSCVPEEMSLKMQFAYVMAAEKIIFEEGSAIHITDILSSIPGRTYMLRRRPVGDVFSTSLKPRASAFINLVAPDNVQLLPDRSGNMSPACLSFYKRPDAVSESLVKHGFEIGDFDQEAYRKAERRDLNSAVTKSVFSRVCQRLQG</sequence>
<dbReference type="AlphaFoldDB" id="T0IWD8"/>
<evidence type="ECO:0000313" key="2">
    <source>
        <dbReference type="EMBL" id="EQB33115.1"/>
    </source>
</evidence>
<dbReference type="STRING" id="1346791.M529_06175"/>
<reference evidence="2" key="1">
    <citation type="journal article" date="2013" name="Genome Announc.">
        <title>Draft Genome Sequence of Sphingobium ummariense Strain RL-3, a Hexachlorocyclohexane-Degrading Bacterium.</title>
        <authorList>
            <person name="Kohli P."/>
            <person name="Dua A."/>
            <person name="Sangwan N."/>
            <person name="Oldach P."/>
            <person name="Khurana J.P."/>
            <person name="Lal R."/>
        </authorList>
    </citation>
    <scope>NUCLEOTIDE SEQUENCE [LARGE SCALE GENOMIC DNA]</scope>
    <source>
        <strain evidence="2">RL-3</strain>
    </source>
</reference>
<dbReference type="Proteomes" id="UP000015523">
    <property type="component" value="Unassembled WGS sequence"/>
</dbReference>
<dbReference type="InterPro" id="IPR049625">
    <property type="entry name" value="Glyco_transf_61_cat"/>
</dbReference>
<accession>T0IWD8</accession>
<proteinExistence type="predicted"/>
<comment type="caution">
    <text evidence="2">The sequence shown here is derived from an EMBL/GenBank/DDBJ whole genome shotgun (WGS) entry which is preliminary data.</text>
</comment>
<keyword evidence="3" id="KW-1185">Reference proteome</keyword>
<protein>
    <recommendedName>
        <fullName evidence="1">Glycosyltransferase 61 catalytic domain-containing protein</fullName>
    </recommendedName>
</protein>
<dbReference type="GO" id="GO:0016757">
    <property type="term" value="F:glycosyltransferase activity"/>
    <property type="evidence" value="ECO:0007669"/>
    <property type="project" value="InterPro"/>
</dbReference>
<dbReference type="EMBL" id="AUWY01000048">
    <property type="protein sequence ID" value="EQB33115.1"/>
    <property type="molecule type" value="Genomic_DNA"/>
</dbReference>